<accession>A0A953SCQ9</accession>
<comment type="caution">
    <text evidence="1">The sequence shown here is derived from an EMBL/GenBank/DDBJ whole genome shotgun (WGS) entry which is preliminary data.</text>
</comment>
<dbReference type="EMBL" id="JAIOIV010000127">
    <property type="protein sequence ID" value="MBZ0157735.1"/>
    <property type="molecule type" value="Genomic_DNA"/>
</dbReference>
<proteinExistence type="predicted"/>
<name>A0A953SCQ9_9BACT</name>
<reference evidence="1" key="1">
    <citation type="journal article" date="2021" name="bioRxiv">
        <title>Unraveling nitrogen, sulfur and carbon metabolic pathways and microbial community transcriptional responses to substrate deprivation and toxicity stresses in a bioreactor mimicking anoxic brackish coastal sediment conditions.</title>
        <authorList>
            <person name="Martins P.D."/>
            <person name="Echeveste M.J."/>
            <person name="Arshad A."/>
            <person name="Kurth J."/>
            <person name="Ouboter H."/>
            <person name="Jetten M.S.M."/>
            <person name="Welte C.U."/>
        </authorList>
    </citation>
    <scope>NUCLEOTIDE SEQUENCE</scope>
    <source>
        <strain evidence="1">MAG_39</strain>
    </source>
</reference>
<dbReference type="Proteomes" id="UP000705867">
    <property type="component" value="Unassembled WGS sequence"/>
</dbReference>
<evidence type="ECO:0000313" key="1">
    <source>
        <dbReference type="EMBL" id="MBZ0157735.1"/>
    </source>
</evidence>
<protein>
    <submittedName>
        <fullName evidence="1">Uncharacterized protein</fullName>
    </submittedName>
</protein>
<sequence>MKMLTTITGKEEISRTADNVLVLFGRFNFSNQGITRRCQEYDLECIVKEVQQ</sequence>
<gene>
    <name evidence="1" type="ORF">K8I29_16185</name>
</gene>
<evidence type="ECO:0000313" key="2">
    <source>
        <dbReference type="Proteomes" id="UP000705867"/>
    </source>
</evidence>
<dbReference type="AlphaFoldDB" id="A0A953SCQ9"/>
<reference evidence="1" key="2">
    <citation type="submission" date="2021-08" db="EMBL/GenBank/DDBJ databases">
        <authorList>
            <person name="Dalcin Martins P."/>
        </authorList>
    </citation>
    <scope>NUCLEOTIDE SEQUENCE</scope>
    <source>
        <strain evidence="1">MAG_39</strain>
    </source>
</reference>
<organism evidence="1 2">
    <name type="scientific">Candidatus Nitrobium versatile</name>
    <dbReference type="NCBI Taxonomy" id="2884831"/>
    <lineage>
        <taxon>Bacteria</taxon>
        <taxon>Pseudomonadati</taxon>
        <taxon>Nitrospirota</taxon>
        <taxon>Nitrospiria</taxon>
        <taxon>Nitrospirales</taxon>
        <taxon>Nitrospiraceae</taxon>
        <taxon>Candidatus Nitrobium</taxon>
    </lineage>
</organism>